<evidence type="ECO:0000313" key="14">
    <source>
        <dbReference type="Proteomes" id="UP000257706"/>
    </source>
</evidence>
<comment type="similarity">
    <text evidence="2 10">Belongs to the FliR/MopE/SpaR family.</text>
</comment>
<keyword evidence="4 10" id="KW-1003">Cell membrane</keyword>
<dbReference type="PANTHER" id="PTHR30065">
    <property type="entry name" value="FLAGELLAR BIOSYNTHETIC PROTEIN FLIR"/>
    <property type="match status" value="1"/>
</dbReference>
<keyword evidence="11" id="KW-0969">Cilium</keyword>
<evidence type="ECO:0000313" key="11">
    <source>
        <dbReference type="EMBL" id="HAE48767.1"/>
    </source>
</evidence>
<keyword evidence="11" id="KW-0282">Flagellum</keyword>
<organism evidence="12 13">
    <name type="scientific">Tistrella mobilis</name>
    <dbReference type="NCBI Taxonomy" id="171437"/>
    <lineage>
        <taxon>Bacteria</taxon>
        <taxon>Pseudomonadati</taxon>
        <taxon>Pseudomonadota</taxon>
        <taxon>Alphaproteobacteria</taxon>
        <taxon>Geminicoccales</taxon>
        <taxon>Geminicoccaceae</taxon>
        <taxon>Tistrella</taxon>
    </lineage>
</organism>
<feature type="transmembrane region" description="Helical" evidence="10">
    <location>
        <begin position="124"/>
        <end position="149"/>
    </location>
</feature>
<evidence type="ECO:0000256" key="1">
    <source>
        <dbReference type="ARBA" id="ARBA00002578"/>
    </source>
</evidence>
<keyword evidence="11" id="KW-0966">Cell projection</keyword>
<protein>
    <recommendedName>
        <fullName evidence="3 9">Flagellar biosynthetic protein FliR</fullName>
    </recommendedName>
</protein>
<evidence type="ECO:0000256" key="8">
    <source>
        <dbReference type="ARBA" id="ARBA00023143"/>
    </source>
</evidence>
<feature type="transmembrane region" description="Helical" evidence="10">
    <location>
        <begin position="38"/>
        <end position="56"/>
    </location>
</feature>
<name>A0A161R1V7_9PROT</name>
<comment type="function">
    <text evidence="1 10">Role in flagellar biosynthesis.</text>
</comment>
<dbReference type="Proteomes" id="UP000075787">
    <property type="component" value="Unassembled WGS sequence"/>
</dbReference>
<dbReference type="InterPro" id="IPR002010">
    <property type="entry name" value="T3SS_IM_R"/>
</dbReference>
<evidence type="ECO:0000256" key="9">
    <source>
        <dbReference type="NCBIfam" id="TIGR01400"/>
    </source>
</evidence>
<feature type="transmembrane region" description="Helical" evidence="10">
    <location>
        <begin position="177"/>
        <end position="199"/>
    </location>
</feature>
<evidence type="ECO:0000256" key="3">
    <source>
        <dbReference type="ARBA" id="ARBA00021717"/>
    </source>
</evidence>
<evidence type="ECO:0000256" key="2">
    <source>
        <dbReference type="ARBA" id="ARBA00009772"/>
    </source>
</evidence>
<dbReference type="PANTHER" id="PTHR30065:SF8">
    <property type="entry name" value="FLAGELLAR BIOSYNTHETIC PROTEIN FLIR"/>
    <property type="match status" value="1"/>
</dbReference>
<dbReference type="GO" id="GO:0044780">
    <property type="term" value="P:bacterial-type flagellum assembly"/>
    <property type="evidence" value="ECO:0007669"/>
    <property type="project" value="UniProtKB-UniRule"/>
</dbReference>
<dbReference type="GeneID" id="97242445"/>
<comment type="caution">
    <text evidence="12">The sequence shown here is derived from an EMBL/GenBank/DDBJ whole genome shotgun (WGS) entry which is preliminary data.</text>
</comment>
<dbReference type="NCBIfam" id="TIGR01400">
    <property type="entry name" value="fliR"/>
    <property type="match status" value="1"/>
</dbReference>
<dbReference type="RefSeq" id="WP_062766180.1">
    <property type="nucleotide sequence ID" value="NZ_CP121045.1"/>
</dbReference>
<dbReference type="GO" id="GO:0009425">
    <property type="term" value="C:bacterial-type flagellum basal body"/>
    <property type="evidence" value="ECO:0007669"/>
    <property type="project" value="UniProtKB-SubCell"/>
</dbReference>
<feature type="transmembrane region" description="Helical" evidence="10">
    <location>
        <begin position="211"/>
        <end position="239"/>
    </location>
</feature>
<evidence type="ECO:0000256" key="7">
    <source>
        <dbReference type="ARBA" id="ARBA00023136"/>
    </source>
</evidence>
<reference evidence="12 13" key="1">
    <citation type="submission" date="2015-12" db="EMBL/GenBank/DDBJ databases">
        <title>Genome sequence of Tistrella mobilis MCCC 1A02139.</title>
        <authorList>
            <person name="Lu L."/>
            <person name="Lai Q."/>
            <person name="Shao Z."/>
            <person name="Qian P."/>
        </authorList>
    </citation>
    <scope>NUCLEOTIDE SEQUENCE [LARGE SCALE GENOMIC DNA]</scope>
    <source>
        <strain evidence="12 13">MCCC 1A02139</strain>
    </source>
</reference>
<dbReference type="GO" id="GO:0005886">
    <property type="term" value="C:plasma membrane"/>
    <property type="evidence" value="ECO:0007669"/>
    <property type="project" value="UniProtKB-SubCell"/>
</dbReference>
<comment type="subcellular location">
    <subcellularLocation>
        <location evidence="10">Cell membrane</location>
        <topology evidence="10">Multi-pass membrane protein</topology>
    </subcellularLocation>
    <subcellularLocation>
        <location evidence="10">Bacterial flagellum basal body</location>
    </subcellularLocation>
</comment>
<evidence type="ECO:0000256" key="6">
    <source>
        <dbReference type="ARBA" id="ARBA00022989"/>
    </source>
</evidence>
<dbReference type="EMBL" id="DMAI01000242">
    <property type="protein sequence ID" value="HAE48767.1"/>
    <property type="molecule type" value="Genomic_DNA"/>
</dbReference>
<evidence type="ECO:0000256" key="4">
    <source>
        <dbReference type="ARBA" id="ARBA00022475"/>
    </source>
</evidence>
<reference evidence="11 14" key="2">
    <citation type="journal article" date="2018" name="Nat. Biotechnol.">
        <title>A standardized bacterial taxonomy based on genome phylogeny substantially revises the tree of life.</title>
        <authorList>
            <person name="Parks D.H."/>
            <person name="Chuvochina M."/>
            <person name="Waite D.W."/>
            <person name="Rinke C."/>
            <person name="Skarshewski A."/>
            <person name="Chaumeil P.A."/>
            <person name="Hugenholtz P."/>
        </authorList>
    </citation>
    <scope>NUCLEOTIDE SEQUENCE [LARGE SCALE GENOMIC DNA]</scope>
    <source>
        <strain evidence="11">UBA8739</strain>
    </source>
</reference>
<evidence type="ECO:0000313" key="12">
    <source>
        <dbReference type="EMBL" id="KYO51486.1"/>
    </source>
</evidence>
<proteinExistence type="inferred from homology"/>
<feature type="transmembrane region" description="Helical" evidence="10">
    <location>
        <begin position="6"/>
        <end position="26"/>
    </location>
</feature>
<dbReference type="AlphaFoldDB" id="A0A161R1V7"/>
<gene>
    <name evidence="11" type="primary">fliR</name>
    <name evidence="12" type="ORF">AUP44_08825</name>
    <name evidence="11" type="ORF">DCK97_15225</name>
</gene>
<dbReference type="Proteomes" id="UP000257706">
    <property type="component" value="Unassembled WGS sequence"/>
</dbReference>
<keyword evidence="7 10" id="KW-0472">Membrane</keyword>
<feature type="transmembrane region" description="Helical" evidence="10">
    <location>
        <begin position="68"/>
        <end position="86"/>
    </location>
</feature>
<keyword evidence="6 10" id="KW-1133">Transmembrane helix</keyword>
<keyword evidence="5 10" id="KW-0812">Transmembrane</keyword>
<evidence type="ECO:0000313" key="13">
    <source>
        <dbReference type="Proteomes" id="UP000075787"/>
    </source>
</evidence>
<keyword evidence="8 10" id="KW-0975">Bacterial flagellum</keyword>
<evidence type="ECO:0000256" key="5">
    <source>
        <dbReference type="ARBA" id="ARBA00022692"/>
    </source>
</evidence>
<evidence type="ECO:0000256" key="10">
    <source>
        <dbReference type="RuleBase" id="RU362071"/>
    </source>
</evidence>
<sequence>MTDLLGVEVFSVLLVFLRLGAALMLMPGIGETNVSARARLILALLLSVALAPVIEADLPVTPDQPAEILRLAFLEAAVGILLGLMLRLLVAALHTAGVVISMQSGLATAMMYDPTQQAQGALPGNFLTALSLVLIFTSGMHLMMLGAIIHSYQTFPVGEPLPFGDAAEMMGRLLDQAFVLATQVAAPLLLVGTLFQVALGLLARLMPTIQVFFIAIPVQMLIGLSVMAITLSAAMLVWLDRVGQRLDMLLP</sequence>
<dbReference type="GO" id="GO:0006605">
    <property type="term" value="P:protein targeting"/>
    <property type="evidence" value="ECO:0007669"/>
    <property type="project" value="UniProtKB-UniRule"/>
</dbReference>
<dbReference type="InterPro" id="IPR006303">
    <property type="entry name" value="FliR"/>
</dbReference>
<dbReference type="EMBL" id="LPZR01000172">
    <property type="protein sequence ID" value="KYO51486.1"/>
    <property type="molecule type" value="Genomic_DNA"/>
</dbReference>
<dbReference type="Pfam" id="PF01311">
    <property type="entry name" value="Bac_export_1"/>
    <property type="match status" value="1"/>
</dbReference>
<accession>A0A161R1V7</accession>
<dbReference type="OrthoDB" id="9779817at2"/>
<dbReference type="PRINTS" id="PR00953">
    <property type="entry name" value="TYPE3IMRPROT"/>
</dbReference>